<accession>A0ABQ0MB60</accession>
<dbReference type="Proteomes" id="UP000815677">
    <property type="component" value="Unassembled WGS sequence"/>
</dbReference>
<feature type="transmembrane region" description="Helical" evidence="2">
    <location>
        <begin position="57"/>
        <end position="80"/>
    </location>
</feature>
<evidence type="ECO:0000313" key="3">
    <source>
        <dbReference type="EMBL" id="GAT60543.1"/>
    </source>
</evidence>
<protein>
    <submittedName>
        <fullName evidence="3">Uncharacterized protein</fullName>
    </submittedName>
</protein>
<keyword evidence="4" id="KW-1185">Reference proteome</keyword>
<reference evidence="3" key="1">
    <citation type="submission" date="2014-09" db="EMBL/GenBank/DDBJ databases">
        <title>Genome sequence of the luminous mushroom Mycena chlorophos for searching fungal bioluminescence genes.</title>
        <authorList>
            <person name="Tanaka Y."/>
            <person name="Kasuga D."/>
            <person name="Oba Y."/>
            <person name="Hase S."/>
            <person name="Sato K."/>
            <person name="Oba Y."/>
            <person name="Sakakibara Y."/>
        </authorList>
    </citation>
    <scope>NUCLEOTIDE SEQUENCE</scope>
</reference>
<evidence type="ECO:0000256" key="2">
    <source>
        <dbReference type="SAM" id="Phobius"/>
    </source>
</evidence>
<evidence type="ECO:0000256" key="1">
    <source>
        <dbReference type="SAM" id="MobiDB-lite"/>
    </source>
</evidence>
<evidence type="ECO:0000313" key="4">
    <source>
        <dbReference type="Proteomes" id="UP000815677"/>
    </source>
</evidence>
<keyword evidence="2" id="KW-0472">Membrane</keyword>
<keyword evidence="2" id="KW-0812">Transmembrane</keyword>
<gene>
    <name evidence="3" type="ORF">MCHLO_16671</name>
</gene>
<organism evidence="3 4">
    <name type="scientific">Mycena chlorophos</name>
    <name type="common">Agaric fungus</name>
    <name type="synonym">Agaricus chlorophos</name>
    <dbReference type="NCBI Taxonomy" id="658473"/>
    <lineage>
        <taxon>Eukaryota</taxon>
        <taxon>Fungi</taxon>
        <taxon>Dikarya</taxon>
        <taxon>Basidiomycota</taxon>
        <taxon>Agaricomycotina</taxon>
        <taxon>Agaricomycetes</taxon>
        <taxon>Agaricomycetidae</taxon>
        <taxon>Agaricales</taxon>
        <taxon>Marasmiineae</taxon>
        <taxon>Mycenaceae</taxon>
        <taxon>Mycena</taxon>
    </lineage>
</organism>
<sequence length="220" mass="24392">MPFILPVDEVFATGFESSTELVEPVVEPTVDVPTPSTWPDIDADWDWQATWRSLSSLHLTLLAVLLLLFFVRAVAVRLSLSWSRARARKAAMTTLPMYPVEKEREREKWGAVRLPFARFANATASAKPVVEMEEVSLEVPAPRASRPQTTLNVDTPLPALYISEEPASMAKLIMGRHMYRRPTLPSPRRTTPKHARSVSAPTISYSPPPSSSPSPSSTSV</sequence>
<feature type="region of interest" description="Disordered" evidence="1">
    <location>
        <begin position="181"/>
        <end position="220"/>
    </location>
</feature>
<keyword evidence="2" id="KW-1133">Transmembrane helix</keyword>
<dbReference type="EMBL" id="DF849957">
    <property type="protein sequence ID" value="GAT60543.1"/>
    <property type="molecule type" value="Genomic_DNA"/>
</dbReference>
<proteinExistence type="predicted"/>
<name>A0ABQ0MB60_MYCCL</name>